<dbReference type="Pfam" id="PF10387">
    <property type="entry name" value="DUF2442"/>
    <property type="match status" value="1"/>
</dbReference>
<organism evidence="1 2">
    <name type="scientific">Bifidobacterium margollesii</name>
    <dbReference type="NCBI Taxonomy" id="2020964"/>
    <lineage>
        <taxon>Bacteria</taxon>
        <taxon>Bacillati</taxon>
        <taxon>Actinomycetota</taxon>
        <taxon>Actinomycetes</taxon>
        <taxon>Bifidobacteriales</taxon>
        <taxon>Bifidobacteriaceae</taxon>
        <taxon>Bifidobacterium</taxon>
    </lineage>
</organism>
<keyword evidence="2" id="KW-1185">Reference proteome</keyword>
<evidence type="ECO:0000313" key="2">
    <source>
        <dbReference type="Proteomes" id="UP000235050"/>
    </source>
</evidence>
<dbReference type="OrthoDB" id="3233810at2"/>
<dbReference type="SUPFAM" id="SSF143880">
    <property type="entry name" value="NE0471 N-terminal domain-like"/>
    <property type="match status" value="1"/>
</dbReference>
<dbReference type="Gene3D" id="3.30.2020.10">
    <property type="entry name" value="NE0471-like N-terminal domain"/>
    <property type="match status" value="1"/>
</dbReference>
<gene>
    <name evidence="1" type="ORF">Uis1B_0483</name>
</gene>
<dbReference type="RefSeq" id="WP_101615245.1">
    <property type="nucleotide sequence ID" value="NZ_NMWU01000007.1"/>
</dbReference>
<dbReference type="EMBL" id="NMWU01000007">
    <property type="protein sequence ID" value="PLS31662.1"/>
    <property type="molecule type" value="Genomic_DNA"/>
</dbReference>
<protein>
    <recommendedName>
        <fullName evidence="3">DUF2442 domain-containing protein</fullName>
    </recommendedName>
</protein>
<comment type="caution">
    <text evidence="1">The sequence shown here is derived from an EMBL/GenBank/DDBJ whole genome shotgun (WGS) entry which is preliminary data.</text>
</comment>
<reference evidence="1 2" key="1">
    <citation type="submission" date="2017-07" db="EMBL/GenBank/DDBJ databases">
        <title>Bifidobacterium novel species.</title>
        <authorList>
            <person name="Lugli G.A."/>
            <person name="Milani C."/>
            <person name="Duranti S."/>
            <person name="Mangifesta M."/>
        </authorList>
    </citation>
    <scope>NUCLEOTIDE SEQUENCE [LARGE SCALE GENOMIC DNA]</scope>
    <source>
        <strain evidence="2">Uis1B</strain>
    </source>
</reference>
<accession>A0A2N5JBS3</accession>
<name>A0A2N5JBS3_9BIFI</name>
<proteinExistence type="predicted"/>
<dbReference type="InterPro" id="IPR018841">
    <property type="entry name" value="DUF2442"/>
</dbReference>
<dbReference type="AlphaFoldDB" id="A0A2N5JBS3"/>
<sequence>MSFLDYLCEVTEVKPLDDYKLRVTCSDGATGIFDMEKYLDHGEFRALREPGMFKSVRIVAGAPTWSNGMDIAPERVRSDMVVA</sequence>
<evidence type="ECO:0008006" key="3">
    <source>
        <dbReference type="Google" id="ProtNLM"/>
    </source>
</evidence>
<dbReference type="InterPro" id="IPR036782">
    <property type="entry name" value="NE0471-like_N"/>
</dbReference>
<evidence type="ECO:0000313" key="1">
    <source>
        <dbReference type="EMBL" id="PLS31662.1"/>
    </source>
</evidence>
<dbReference type="Proteomes" id="UP000235050">
    <property type="component" value="Unassembled WGS sequence"/>
</dbReference>